<dbReference type="PANTHER" id="PTHR45868:SF14">
    <property type="entry name" value="OS08G0205500 PROTEIN"/>
    <property type="match status" value="1"/>
</dbReference>
<dbReference type="STRING" id="29655.A0A0K9Q1X6"/>
<dbReference type="OMA" id="SVHCCDG"/>
<evidence type="ECO:0000256" key="2">
    <source>
        <dbReference type="ARBA" id="ARBA00022723"/>
    </source>
</evidence>
<sequence>MAKEEDLKKIEMKVSVDCCDGCKKKVLKALSIKGVLKTEIHPTLPKVTVVGNVDPKKLIKKLAKCGKMAEILETGDEKTDGEKNSTKAKKDNTKEGNSDKKPVLEQDKVTDSGEGDKKKKTKQVESAGNKVDSKITEGDKTINSANDTTKITAQVKTAEYPQMKYLNPSAGMDPNYIVPMTYYMQSSYPASTPMVNSYPAPTPMTSTYPVSASIAYSYPAPAPCCMREHCYHGMPAHQTPSLQSVPPRFTEYFNDENTVGCHIM</sequence>
<dbReference type="CDD" id="cd00371">
    <property type="entry name" value="HMA"/>
    <property type="match status" value="1"/>
</dbReference>
<evidence type="ECO:0000256" key="1">
    <source>
        <dbReference type="ARBA" id="ARBA00022481"/>
    </source>
</evidence>
<evidence type="ECO:0000256" key="4">
    <source>
        <dbReference type="ARBA" id="ARBA00024045"/>
    </source>
</evidence>
<dbReference type="GO" id="GO:0046872">
    <property type="term" value="F:metal ion binding"/>
    <property type="evidence" value="ECO:0007669"/>
    <property type="project" value="UniProtKB-KW"/>
</dbReference>
<dbReference type="InterPro" id="IPR006121">
    <property type="entry name" value="HMA_dom"/>
</dbReference>
<evidence type="ECO:0000259" key="6">
    <source>
        <dbReference type="PROSITE" id="PS50846"/>
    </source>
</evidence>
<evidence type="ECO:0000256" key="3">
    <source>
        <dbReference type="ARBA" id="ARBA00023289"/>
    </source>
</evidence>
<dbReference type="SUPFAM" id="SSF55008">
    <property type="entry name" value="HMA, heavy metal-associated domain"/>
    <property type="match status" value="1"/>
</dbReference>
<name>A0A0K9Q1X6_ZOSMR</name>
<proteinExistence type="inferred from homology"/>
<evidence type="ECO:0000313" key="7">
    <source>
        <dbReference type="EMBL" id="KMZ74532.1"/>
    </source>
</evidence>
<keyword evidence="1" id="KW-0488">Methylation</keyword>
<protein>
    <recommendedName>
        <fullName evidence="6">HMA domain-containing protein</fullName>
    </recommendedName>
</protein>
<keyword evidence="2" id="KW-0479">Metal-binding</keyword>
<dbReference type="PANTHER" id="PTHR45868">
    <property type="entry name" value="HEAVY METAL-ASSOCIATED ISOPRENYLATED PLANT PROTEIN 33-RELATED"/>
    <property type="match status" value="1"/>
</dbReference>
<feature type="region of interest" description="Disordered" evidence="5">
    <location>
        <begin position="76"/>
        <end position="142"/>
    </location>
</feature>
<feature type="compositionally biased region" description="Basic and acidic residues" evidence="5">
    <location>
        <begin position="76"/>
        <end position="117"/>
    </location>
</feature>
<feature type="compositionally biased region" description="Basic and acidic residues" evidence="5">
    <location>
        <begin position="131"/>
        <end position="140"/>
    </location>
</feature>
<keyword evidence="3" id="KW-0636">Prenylation</keyword>
<accession>A0A0K9Q1X6</accession>
<dbReference type="Gene3D" id="3.30.70.100">
    <property type="match status" value="1"/>
</dbReference>
<evidence type="ECO:0000313" key="8">
    <source>
        <dbReference type="Proteomes" id="UP000036987"/>
    </source>
</evidence>
<keyword evidence="3" id="KW-0449">Lipoprotein</keyword>
<dbReference type="OrthoDB" id="689350at2759"/>
<evidence type="ECO:0000256" key="5">
    <source>
        <dbReference type="SAM" id="MobiDB-lite"/>
    </source>
</evidence>
<reference evidence="8" key="1">
    <citation type="journal article" date="2016" name="Nature">
        <title>The genome of the seagrass Zostera marina reveals angiosperm adaptation to the sea.</title>
        <authorList>
            <person name="Olsen J.L."/>
            <person name="Rouze P."/>
            <person name="Verhelst B."/>
            <person name="Lin Y.-C."/>
            <person name="Bayer T."/>
            <person name="Collen J."/>
            <person name="Dattolo E."/>
            <person name="De Paoli E."/>
            <person name="Dittami S."/>
            <person name="Maumus F."/>
            <person name="Michel G."/>
            <person name="Kersting A."/>
            <person name="Lauritano C."/>
            <person name="Lohaus R."/>
            <person name="Toepel M."/>
            <person name="Tonon T."/>
            <person name="Vanneste K."/>
            <person name="Amirebrahimi M."/>
            <person name="Brakel J."/>
            <person name="Bostroem C."/>
            <person name="Chovatia M."/>
            <person name="Grimwood J."/>
            <person name="Jenkins J.W."/>
            <person name="Jueterbock A."/>
            <person name="Mraz A."/>
            <person name="Stam W.T."/>
            <person name="Tice H."/>
            <person name="Bornberg-Bauer E."/>
            <person name="Green P.J."/>
            <person name="Pearson G.A."/>
            <person name="Procaccini G."/>
            <person name="Duarte C.M."/>
            <person name="Schmutz J."/>
            <person name="Reusch T.B.H."/>
            <person name="Van de Peer Y."/>
        </authorList>
    </citation>
    <scope>NUCLEOTIDE SEQUENCE [LARGE SCALE GENOMIC DNA]</scope>
    <source>
        <strain evidence="8">cv. Finnish</strain>
    </source>
</reference>
<feature type="domain" description="HMA" evidence="6">
    <location>
        <begin position="7"/>
        <end position="70"/>
    </location>
</feature>
<dbReference type="PROSITE" id="PS50846">
    <property type="entry name" value="HMA_2"/>
    <property type="match status" value="1"/>
</dbReference>
<organism evidence="7 8">
    <name type="scientific">Zostera marina</name>
    <name type="common">Eelgrass</name>
    <dbReference type="NCBI Taxonomy" id="29655"/>
    <lineage>
        <taxon>Eukaryota</taxon>
        <taxon>Viridiplantae</taxon>
        <taxon>Streptophyta</taxon>
        <taxon>Embryophyta</taxon>
        <taxon>Tracheophyta</taxon>
        <taxon>Spermatophyta</taxon>
        <taxon>Magnoliopsida</taxon>
        <taxon>Liliopsida</taxon>
        <taxon>Zosteraceae</taxon>
        <taxon>Zostera</taxon>
    </lineage>
</organism>
<dbReference type="InterPro" id="IPR036163">
    <property type="entry name" value="HMA_dom_sf"/>
</dbReference>
<keyword evidence="8" id="KW-1185">Reference proteome</keyword>
<comment type="caution">
    <text evidence="7">The sequence shown here is derived from an EMBL/GenBank/DDBJ whole genome shotgun (WGS) entry which is preliminary data.</text>
</comment>
<comment type="similarity">
    <text evidence="4">Belongs to the HIPP family.</text>
</comment>
<dbReference type="Proteomes" id="UP000036987">
    <property type="component" value="Unassembled WGS sequence"/>
</dbReference>
<gene>
    <name evidence="7" type="ORF">ZOSMA_126G00190</name>
</gene>
<dbReference type="AlphaFoldDB" id="A0A0K9Q1X6"/>
<dbReference type="Pfam" id="PF00403">
    <property type="entry name" value="HMA"/>
    <property type="match status" value="1"/>
</dbReference>
<dbReference type="EMBL" id="LFYR01000291">
    <property type="protein sequence ID" value="KMZ74532.1"/>
    <property type="molecule type" value="Genomic_DNA"/>
</dbReference>